<protein>
    <recommendedName>
        <fullName evidence="1">Pyruvate kinase C-terminal domain-containing protein</fullName>
    </recommendedName>
</protein>
<dbReference type="Proteomes" id="UP001497472">
    <property type="component" value="Unassembled WGS sequence"/>
</dbReference>
<organism evidence="2 3">
    <name type="scientific">Leptosia nina</name>
    <dbReference type="NCBI Taxonomy" id="320188"/>
    <lineage>
        <taxon>Eukaryota</taxon>
        <taxon>Metazoa</taxon>
        <taxon>Ecdysozoa</taxon>
        <taxon>Arthropoda</taxon>
        <taxon>Hexapoda</taxon>
        <taxon>Insecta</taxon>
        <taxon>Pterygota</taxon>
        <taxon>Neoptera</taxon>
        <taxon>Endopterygota</taxon>
        <taxon>Lepidoptera</taxon>
        <taxon>Glossata</taxon>
        <taxon>Ditrysia</taxon>
        <taxon>Papilionoidea</taxon>
        <taxon>Pieridae</taxon>
        <taxon>Pierinae</taxon>
        <taxon>Leptosia</taxon>
    </lineage>
</organism>
<dbReference type="AlphaFoldDB" id="A0AAV1JDV0"/>
<dbReference type="InterPro" id="IPR036918">
    <property type="entry name" value="Pyrv_Knase_C_sf"/>
</dbReference>
<evidence type="ECO:0000313" key="2">
    <source>
        <dbReference type="EMBL" id="CAK1546214.1"/>
    </source>
</evidence>
<dbReference type="Gene3D" id="3.40.1380.20">
    <property type="entry name" value="Pyruvate kinase, C-terminal domain"/>
    <property type="match status" value="1"/>
</dbReference>
<dbReference type="EMBL" id="CAVLEF010000007">
    <property type="protein sequence ID" value="CAK1546214.1"/>
    <property type="molecule type" value="Genomic_DNA"/>
</dbReference>
<feature type="domain" description="Pyruvate kinase C-terminal" evidence="1">
    <location>
        <begin position="219"/>
        <end position="332"/>
    </location>
</feature>
<name>A0AAV1JDV0_9NEOP</name>
<dbReference type="InterPro" id="IPR001697">
    <property type="entry name" value="Pyr_Knase"/>
</dbReference>
<dbReference type="GO" id="GO:0000287">
    <property type="term" value="F:magnesium ion binding"/>
    <property type="evidence" value="ECO:0007669"/>
    <property type="project" value="InterPro"/>
</dbReference>
<gene>
    <name evidence="2" type="ORF">LNINA_LOCUS5805</name>
</gene>
<dbReference type="GO" id="GO:0030955">
    <property type="term" value="F:potassium ion binding"/>
    <property type="evidence" value="ECO:0007669"/>
    <property type="project" value="InterPro"/>
</dbReference>
<dbReference type="SUPFAM" id="SSF52935">
    <property type="entry name" value="PK C-terminal domain-like"/>
    <property type="match status" value="1"/>
</dbReference>
<comment type="caution">
    <text evidence="2">The sequence shown here is derived from an EMBL/GenBank/DDBJ whole genome shotgun (WGS) entry which is preliminary data.</text>
</comment>
<dbReference type="GO" id="GO:0004743">
    <property type="term" value="F:pyruvate kinase activity"/>
    <property type="evidence" value="ECO:0007669"/>
    <property type="project" value="InterPro"/>
</dbReference>
<dbReference type="PANTHER" id="PTHR11817">
    <property type="entry name" value="PYRUVATE KINASE"/>
    <property type="match status" value="1"/>
</dbReference>
<dbReference type="InterPro" id="IPR015795">
    <property type="entry name" value="Pyrv_Knase_C"/>
</dbReference>
<proteinExistence type="predicted"/>
<keyword evidence="3" id="KW-1185">Reference proteome</keyword>
<evidence type="ECO:0000259" key="1">
    <source>
        <dbReference type="Pfam" id="PF02887"/>
    </source>
</evidence>
<evidence type="ECO:0000313" key="3">
    <source>
        <dbReference type="Proteomes" id="UP001497472"/>
    </source>
</evidence>
<dbReference type="Pfam" id="PF02887">
    <property type="entry name" value="PK_C"/>
    <property type="match status" value="1"/>
</dbReference>
<accession>A0AAV1JDV0</accession>
<sequence length="350" mass="39980">MVWWIDKYTPSPNVCRSGRLCFYQSQDPNEEDRVFPSTSIMFNFNRRKYNSHDLHSLIKSGVNIFNIDRTEHDDHFYKETISALRKSQKIPEMFPSKFYMPISVAVTMSINEPIFIDAFFSDGVILDHQRENLYSEEYCDCALRFCKKLYKPVFYMKPNILEDYYNLVDRDRRVIKIVADIVDNHVDGIAIRDSVDVEMPPRDVVRSIIRIPALPSISTALAASLAALKCDAGAIIVFTKSGISARWCAYSAPPCPIIAITKSSSRRLHLYRKVIPLFYNAPRIACWHQEWRNRVRFGTTFALKTGLFRSGAKLVVLSPAEDGIGYCNAFQIVTAPIKCDDSGIGSDFLI</sequence>
<reference evidence="2 3" key="1">
    <citation type="submission" date="2023-11" db="EMBL/GenBank/DDBJ databases">
        <authorList>
            <person name="Okamura Y."/>
        </authorList>
    </citation>
    <scope>NUCLEOTIDE SEQUENCE [LARGE SCALE GENOMIC DNA]</scope>
</reference>